<evidence type="ECO:0000313" key="2">
    <source>
        <dbReference type="Proteomes" id="UP000518892"/>
    </source>
</evidence>
<organism evidence="1 2">
    <name type="scientific">Halomonas stenophila</name>
    <dbReference type="NCBI Taxonomy" id="795312"/>
    <lineage>
        <taxon>Bacteria</taxon>
        <taxon>Pseudomonadati</taxon>
        <taxon>Pseudomonadota</taxon>
        <taxon>Gammaproteobacteria</taxon>
        <taxon>Oceanospirillales</taxon>
        <taxon>Halomonadaceae</taxon>
        <taxon>Halomonas</taxon>
    </lineage>
</organism>
<dbReference type="EMBL" id="JACHXR010000004">
    <property type="protein sequence ID" value="MBB3231139.1"/>
    <property type="molecule type" value="Genomic_DNA"/>
</dbReference>
<dbReference type="RefSeq" id="WP_183383617.1">
    <property type="nucleotide sequence ID" value="NZ_JACHXR010000004.1"/>
</dbReference>
<reference evidence="1 2" key="1">
    <citation type="submission" date="2020-08" db="EMBL/GenBank/DDBJ databases">
        <title>Genomic Encyclopedia of Type Strains, Phase III (KMG-III): the genomes of soil and plant-associated and newly described type strains.</title>
        <authorList>
            <person name="Whitman W."/>
        </authorList>
    </citation>
    <scope>NUCLEOTIDE SEQUENCE [LARGE SCALE GENOMIC DNA]</scope>
    <source>
        <strain evidence="1 2">CECT 7744</strain>
    </source>
</reference>
<dbReference type="AlphaFoldDB" id="A0A7W5ETE6"/>
<accession>A0A7W5ETE6</accession>
<dbReference type="Proteomes" id="UP000518892">
    <property type="component" value="Unassembled WGS sequence"/>
</dbReference>
<keyword evidence="2" id="KW-1185">Reference proteome</keyword>
<protein>
    <submittedName>
        <fullName evidence="1">Uncharacterized protein</fullName>
    </submittedName>
</protein>
<gene>
    <name evidence="1" type="ORF">FHR97_001991</name>
</gene>
<comment type="caution">
    <text evidence="1">The sequence shown here is derived from an EMBL/GenBank/DDBJ whole genome shotgun (WGS) entry which is preliminary data.</text>
</comment>
<sequence length="102" mass="11004">MLQSTLAPIGRTMPDVDIFGLSTTGQPVVAQVTYHTLEATAKNGKLGRLNAYARDGAKTIMFCRCDAPTKVDDHLVFPLGTVYRSFCEGRPEGKAWLAAVSS</sequence>
<evidence type="ECO:0000313" key="1">
    <source>
        <dbReference type="EMBL" id="MBB3231139.1"/>
    </source>
</evidence>
<proteinExistence type="predicted"/>
<name>A0A7W5ETE6_9GAMM</name>